<evidence type="ECO:0000256" key="1">
    <source>
        <dbReference type="ARBA" id="ARBA00001970"/>
    </source>
</evidence>
<evidence type="ECO:0008006" key="8">
    <source>
        <dbReference type="Google" id="ProtNLM"/>
    </source>
</evidence>
<dbReference type="EMBL" id="CABFNQ020000693">
    <property type="protein sequence ID" value="CAH0023592.1"/>
    <property type="molecule type" value="Genomic_DNA"/>
</dbReference>
<dbReference type="Pfam" id="PF13816">
    <property type="entry name" value="Dehydratase_hem"/>
    <property type="match status" value="1"/>
</dbReference>
<dbReference type="AlphaFoldDB" id="A0A9N9YMF3"/>
<evidence type="ECO:0000256" key="4">
    <source>
        <dbReference type="ARBA" id="ARBA00023004"/>
    </source>
</evidence>
<protein>
    <recommendedName>
        <fullName evidence="8">Phenylacetaldoxime dehydratase</fullName>
    </recommendedName>
</protein>
<accession>A0A9N9YMF3</accession>
<evidence type="ECO:0000256" key="2">
    <source>
        <dbReference type="ARBA" id="ARBA00022617"/>
    </source>
</evidence>
<comment type="caution">
    <text evidence="6">The sequence shown here is derived from an EMBL/GenBank/DDBJ whole genome shotgun (WGS) entry which is preliminary data.</text>
</comment>
<dbReference type="GO" id="GO:0046872">
    <property type="term" value="F:metal ion binding"/>
    <property type="evidence" value="ECO:0007669"/>
    <property type="project" value="UniProtKB-KW"/>
</dbReference>
<keyword evidence="2" id="KW-0349">Heme</keyword>
<reference evidence="6" key="1">
    <citation type="submission" date="2021-10" db="EMBL/GenBank/DDBJ databases">
        <authorList>
            <person name="Piombo E."/>
        </authorList>
    </citation>
    <scope>NUCLEOTIDE SEQUENCE</scope>
</reference>
<proteinExistence type="predicted"/>
<dbReference type="InterPro" id="IPR025702">
    <property type="entry name" value="OXD"/>
</dbReference>
<dbReference type="OrthoDB" id="3359285at2759"/>
<name>A0A9N9YMF3_9HYPO</name>
<evidence type="ECO:0000313" key="6">
    <source>
        <dbReference type="EMBL" id="CAH0023592.1"/>
    </source>
</evidence>
<comment type="cofactor">
    <cofactor evidence="1">
        <name>heme b</name>
        <dbReference type="ChEBI" id="CHEBI:60344"/>
    </cofactor>
</comment>
<keyword evidence="3" id="KW-0479">Metal-binding</keyword>
<evidence type="ECO:0000313" key="7">
    <source>
        <dbReference type="Proteomes" id="UP000696573"/>
    </source>
</evidence>
<sequence>MKQRCLEPAIPGYLQVERTQPLHQPACFRGPQQASHSARLPEAVKSIIYMDLGIQFMPSTDSTFAISLIRGAITSPFGPQHHVRSSFTDTNGYKNVVFTLYWSDLSLYQRWEDNMPADWWHRGLSLDSGVGVFKELYDTPITDTETTFALPVPECYSVIAAAMSDETDTHEYWGSSRDRLPRAQTESLESCGWPELEDCQPLSDSRGRLVIVRPHQNMCLIRSGQVWEHSDEKEVTSYYTEIKPTLDSGMEELVADKRRFGCFSNRYLRIEDDEGNPVGKSWSISSWESLGYLEKWAVTPKHKQIFGTQINHFNRMDNEAVEPHLNLWHELMVLRKADQPLAYFNCHNQTGMLSAVSY</sequence>
<dbReference type="Proteomes" id="UP000696573">
    <property type="component" value="Unassembled WGS sequence"/>
</dbReference>
<keyword evidence="4" id="KW-0408">Iron</keyword>
<evidence type="ECO:0000256" key="5">
    <source>
        <dbReference type="ARBA" id="ARBA00023239"/>
    </source>
</evidence>
<organism evidence="6 7">
    <name type="scientific">Clonostachys rhizophaga</name>
    <dbReference type="NCBI Taxonomy" id="160324"/>
    <lineage>
        <taxon>Eukaryota</taxon>
        <taxon>Fungi</taxon>
        <taxon>Dikarya</taxon>
        <taxon>Ascomycota</taxon>
        <taxon>Pezizomycotina</taxon>
        <taxon>Sordariomycetes</taxon>
        <taxon>Hypocreomycetidae</taxon>
        <taxon>Hypocreales</taxon>
        <taxon>Bionectriaceae</taxon>
        <taxon>Clonostachys</taxon>
    </lineage>
</organism>
<gene>
    <name evidence="6" type="ORF">CRHIZ90672A_00018322</name>
</gene>
<keyword evidence="7" id="KW-1185">Reference proteome</keyword>
<evidence type="ECO:0000256" key="3">
    <source>
        <dbReference type="ARBA" id="ARBA00022723"/>
    </source>
</evidence>
<keyword evidence="5" id="KW-0456">Lyase</keyword>
<dbReference type="GO" id="GO:0016829">
    <property type="term" value="F:lyase activity"/>
    <property type="evidence" value="ECO:0007669"/>
    <property type="project" value="UniProtKB-KW"/>
</dbReference>